<dbReference type="KEGG" id="pect:BN1012_Phect1487"/>
<sequence>MTDLNQPQAVSPFHAGEIAVQRRLGVDERMAVIGAKFIRDHMPAEHRDFYEQLPFVVLGTQDSSGQPWATMLAGSKGFIQSPTDRTLEIATHLPAADPALAALSNGAPVGGLGIELDTRRRNRFTARVEGHAKEYVHLAIDQSFGNCPQYIQTRALIETRDPDAPHVETPVRVTSLEGDLCTLVERADTFFVASSTRSHTPRTLSSGVDVSHRGGAAGFIKVENNRTLTIPDYAGNNFFNTLGNLLENPKAGLLFPDFETGGLIHLAGTVEIIWSGPDVDQFPAAGRAWRFTLDHGLVRPKALPMRFDFGEFSPKSIKHGTWRHS</sequence>
<evidence type="ECO:0000313" key="3">
    <source>
        <dbReference type="Proteomes" id="UP000032160"/>
    </source>
</evidence>
<accession>X5MN16</accession>
<dbReference type="STRING" id="1458461.BN1012_Phect1487"/>
<dbReference type="HOGENOM" id="CLU_054513_0_0_5"/>
<dbReference type="InterPro" id="IPR011576">
    <property type="entry name" value="Pyridox_Oxase_N"/>
</dbReference>
<keyword evidence="3" id="KW-1185">Reference proteome</keyword>
<dbReference type="PANTHER" id="PTHR42815">
    <property type="entry name" value="FAD-BINDING, PUTATIVE (AFU_ORTHOLOGUE AFUA_6G07600)-RELATED"/>
    <property type="match status" value="1"/>
</dbReference>
<dbReference type="SUPFAM" id="SSF50475">
    <property type="entry name" value="FMN-binding split barrel"/>
    <property type="match status" value="1"/>
</dbReference>
<dbReference type="InterPro" id="IPR012349">
    <property type="entry name" value="Split_barrel_FMN-bd"/>
</dbReference>
<dbReference type="Gene3D" id="2.30.110.10">
    <property type="entry name" value="Electron Transport, Fmn-binding Protein, Chain A"/>
    <property type="match status" value="1"/>
</dbReference>
<dbReference type="AlphaFoldDB" id="X5MN16"/>
<protein>
    <submittedName>
        <fullName evidence="2">Probable iron-sulfur binding protein YPO1417</fullName>
    </submittedName>
</protein>
<dbReference type="PATRIC" id="fig|1458461.3.peg.1486"/>
<evidence type="ECO:0000259" key="1">
    <source>
        <dbReference type="Pfam" id="PF01243"/>
    </source>
</evidence>
<feature type="domain" description="Pyridoxamine 5'-phosphate oxidase N-terminal" evidence="1">
    <location>
        <begin position="183"/>
        <end position="282"/>
    </location>
</feature>
<organism evidence="2 3">
    <name type="scientific">Candidatus Phaeomarinibacter ectocarpi</name>
    <dbReference type="NCBI Taxonomy" id="1458461"/>
    <lineage>
        <taxon>Bacteria</taxon>
        <taxon>Pseudomonadati</taxon>
        <taxon>Pseudomonadota</taxon>
        <taxon>Alphaproteobacteria</taxon>
        <taxon>Hyphomicrobiales</taxon>
        <taxon>Parvibaculaceae</taxon>
        <taxon>Candidatus Phaeomarinibacter</taxon>
    </lineage>
</organism>
<proteinExistence type="predicted"/>
<evidence type="ECO:0000313" key="2">
    <source>
        <dbReference type="EMBL" id="CDO59701.1"/>
    </source>
</evidence>
<dbReference type="PANTHER" id="PTHR42815:SF2">
    <property type="entry name" value="FAD-BINDING, PUTATIVE (AFU_ORTHOLOGUE AFUA_6G07600)-RELATED"/>
    <property type="match status" value="1"/>
</dbReference>
<dbReference type="RefSeq" id="WP_043950277.1">
    <property type="nucleotide sequence ID" value="NZ_HG966617.1"/>
</dbReference>
<gene>
    <name evidence="2" type="ORF">BN1012_Phect1487</name>
</gene>
<dbReference type="EMBL" id="HG966617">
    <property type="protein sequence ID" value="CDO59701.1"/>
    <property type="molecule type" value="Genomic_DNA"/>
</dbReference>
<reference evidence="2 3" key="1">
    <citation type="journal article" date="2014" name="Front. Genet.">
        <title>Genome and metabolic network of "Candidatus Phaeomarinobacter ectocarpi" Ec32, a new candidate genus of Alphaproteobacteria frequently associated with brown algae.</title>
        <authorList>
            <person name="Dittami S.M."/>
            <person name="Barbeyron T."/>
            <person name="Boyen C."/>
            <person name="Cambefort J."/>
            <person name="Collet G."/>
            <person name="Delage L."/>
            <person name="Gobet A."/>
            <person name="Groisillier A."/>
            <person name="Leblanc C."/>
            <person name="Michel G."/>
            <person name="Scornet D."/>
            <person name="Siegel A."/>
            <person name="Tapia J.E."/>
            <person name="Tonon T."/>
        </authorList>
    </citation>
    <scope>NUCLEOTIDE SEQUENCE [LARGE SCALE GENOMIC DNA]</scope>
    <source>
        <strain evidence="2 3">Ec32</strain>
    </source>
</reference>
<dbReference type="OrthoDB" id="9786134at2"/>
<dbReference type="Pfam" id="PF01243">
    <property type="entry name" value="PNPOx_N"/>
    <property type="match status" value="1"/>
</dbReference>
<name>X5MN16_9HYPH</name>
<dbReference type="Proteomes" id="UP000032160">
    <property type="component" value="Chromosome I"/>
</dbReference>